<evidence type="ECO:0000313" key="2">
    <source>
        <dbReference type="Proteomes" id="UP000821845"/>
    </source>
</evidence>
<keyword evidence="2" id="KW-1185">Reference proteome</keyword>
<dbReference type="Proteomes" id="UP000821845">
    <property type="component" value="Chromosome 2"/>
</dbReference>
<reference evidence="1" key="1">
    <citation type="submission" date="2020-05" db="EMBL/GenBank/DDBJ databases">
        <title>Large-scale comparative analyses of tick genomes elucidate their genetic diversity and vector capacities.</title>
        <authorList>
            <person name="Jia N."/>
            <person name="Wang J."/>
            <person name="Shi W."/>
            <person name="Du L."/>
            <person name="Sun Y."/>
            <person name="Zhan W."/>
            <person name="Jiang J."/>
            <person name="Wang Q."/>
            <person name="Zhang B."/>
            <person name="Ji P."/>
            <person name="Sakyi L.B."/>
            <person name="Cui X."/>
            <person name="Yuan T."/>
            <person name="Jiang B."/>
            <person name="Yang W."/>
            <person name="Lam T.T.-Y."/>
            <person name="Chang Q."/>
            <person name="Ding S."/>
            <person name="Wang X."/>
            <person name="Zhu J."/>
            <person name="Ruan X."/>
            <person name="Zhao L."/>
            <person name="Wei J."/>
            <person name="Que T."/>
            <person name="Du C."/>
            <person name="Cheng J."/>
            <person name="Dai P."/>
            <person name="Han X."/>
            <person name="Huang E."/>
            <person name="Gao Y."/>
            <person name="Liu J."/>
            <person name="Shao H."/>
            <person name="Ye R."/>
            <person name="Li L."/>
            <person name="Wei W."/>
            <person name="Wang X."/>
            <person name="Wang C."/>
            <person name="Yang T."/>
            <person name="Huo Q."/>
            <person name="Li W."/>
            <person name="Guo W."/>
            <person name="Chen H."/>
            <person name="Zhou L."/>
            <person name="Ni X."/>
            <person name="Tian J."/>
            <person name="Zhou Y."/>
            <person name="Sheng Y."/>
            <person name="Liu T."/>
            <person name="Pan Y."/>
            <person name="Xia L."/>
            <person name="Li J."/>
            <person name="Zhao F."/>
            <person name="Cao W."/>
        </authorList>
    </citation>
    <scope>NUCLEOTIDE SEQUENCE</scope>
    <source>
        <strain evidence="1">Hyas-2018</strain>
    </source>
</reference>
<accession>A0ACB7SXM5</accession>
<evidence type="ECO:0000313" key="1">
    <source>
        <dbReference type="EMBL" id="KAH6938669.1"/>
    </source>
</evidence>
<gene>
    <name evidence="1" type="ORF">HPB50_011694</name>
</gene>
<proteinExistence type="predicted"/>
<organism evidence="1 2">
    <name type="scientific">Hyalomma asiaticum</name>
    <name type="common">Tick</name>
    <dbReference type="NCBI Taxonomy" id="266040"/>
    <lineage>
        <taxon>Eukaryota</taxon>
        <taxon>Metazoa</taxon>
        <taxon>Ecdysozoa</taxon>
        <taxon>Arthropoda</taxon>
        <taxon>Chelicerata</taxon>
        <taxon>Arachnida</taxon>
        <taxon>Acari</taxon>
        <taxon>Parasitiformes</taxon>
        <taxon>Ixodida</taxon>
        <taxon>Ixodoidea</taxon>
        <taxon>Ixodidae</taxon>
        <taxon>Hyalomminae</taxon>
        <taxon>Hyalomma</taxon>
    </lineage>
</organism>
<sequence>MFDPCHSRSSSVKSAERTRTSDTIGASFSDEEQGATGYAESSMGAPPIIENTAVMNIFNNDTRDNRKGVGIIRRTPKEKKSAKLKPRATRASGRDEDTTGVAAGAPKNSGGIRIYGNGGHLSLVTCESVNRSPTLAAMANNRYQPKQRQSRARSLTSGRGDGRTIHSGTDKKHKRKKDDSKKGQHVKERHHGKVTDYAATSSPQEFTPPLLLSPTLIHNCTVRTNEEPMQATTADVLPIKKADQGDSGTMPKYKQNYNSVLAATGDGKHSRQDMKGTVNRRGREINDEGRAYTSVKDTAPEVAVTWGNEAPLGETTQSAVTGYVFVDPSTPVREFRYAETVQTGYGSAGQQPWRQPRRPHPLCPVHSPQSDRGQIPLSARYSSPPQGVPTPAPWTWVQEQPPLQYGEPVYSPSGTAPVPDYQFHGGQFSGSAWYPAQQPSTVGWDGGADPGYIWSGGFTANPHPQYAGPSAAIPAQLPLYQENAYQGTVAFHQMSPQPYGRQGDANFIPAQFAQTLIQQEHMDRESSPCDNFYRYVCKIRPGNPAQQLGGGTFASVDARLEESIASSLRDYILNERHRDVALVRALYSTCLRPTGHSLAALQKEVFSKLPMKRWPYKGSTLRSSNIWQMAGTLVRRFGVVSILEVSLGIKPSTTRPTIELRYPRYLHADDYSLGGVDALRDAVLEATRELGSSDDGDNLVSQVMSVATTLAALSSNATVRQVLFTRCEDLAVNIRTFIQSLFEGELRRDVVVALREPRLLTEQLQALITTANVTAFINYLGFRIIVYFAALSDSNRVASLQSVLSSEATGRVIPPEKKWFLCLQLVDRVQPACLGHALAMQQAAERTSAATRLWLARLEDQFYRNLPSVAWMTERSLKKLGDKLESLPIMNAVDAPSWNMCTVRPLNSLDEGSTLRMFAHAAGEYQRERLRQINKASRPLDPGRVFDMQSRYSDSLQAVRVPLGLVNGSAVAEGELLAFQAARTAVRFYMGLLPITYEHWDSNLQDTESPWALSISSRRSLDRVLECLAYDYRTQWSSSFSPWVPVVREVAEDRYPLLAQTTALALAYAAFKELLHDEHHQRLDVRLQSLSDSFFRPVVLRVLRAGQLRIRRRDVPNNAVSHAGTLARRAPREFTTAALASVRPSFSMQRAGCYFHGGAATATCDGGAQTATMRRDALEFDSHIGRDEVVQTSCSSPREIFR</sequence>
<protein>
    <submittedName>
        <fullName evidence="1">Uncharacterized protein</fullName>
    </submittedName>
</protein>
<name>A0ACB7SXM5_HYAAI</name>
<comment type="caution">
    <text evidence="1">The sequence shown here is derived from an EMBL/GenBank/DDBJ whole genome shotgun (WGS) entry which is preliminary data.</text>
</comment>
<dbReference type="EMBL" id="CM023482">
    <property type="protein sequence ID" value="KAH6938669.1"/>
    <property type="molecule type" value="Genomic_DNA"/>
</dbReference>